<protein>
    <recommendedName>
        <fullName evidence="2">PknH-like extracellular domain-containing protein</fullName>
    </recommendedName>
</protein>
<dbReference type="InterPro" id="IPR026954">
    <property type="entry name" value="PknH-like_Extracell"/>
</dbReference>
<gene>
    <name evidence="3" type="ORF">BKG82_18980</name>
</gene>
<reference evidence="3 4" key="1">
    <citation type="submission" date="2016-10" db="EMBL/GenBank/DDBJ databases">
        <title>Evaluation of Human, Veterinary and Environmental Mycobacterium chelonae Isolates by Core Genome Phylogenomic Analysis, Targeted Gene Comparison, and Anti-microbial Susceptibility Patterns: A Tale of Mistaken Identities.</title>
        <authorList>
            <person name="Fogelson S.B."/>
            <person name="Camus A.C."/>
            <person name="Lorenz W."/>
            <person name="Vasireddy R."/>
            <person name="Vasireddy S."/>
            <person name="Smith T."/>
            <person name="Brown-Elliott B.A."/>
            <person name="Wallace R.J.Jr."/>
            <person name="Hasan N.A."/>
            <person name="Reischl U."/>
            <person name="Sanchez S."/>
        </authorList>
    </citation>
    <scope>NUCLEOTIDE SEQUENCE [LARGE SCALE GENOMIC DNA]</scope>
    <source>
        <strain evidence="3 4">15515</strain>
    </source>
</reference>
<sequence length="200" mass="21072">MAAALLCLSAIPVVATASPPAVPRSGDMIVPLAQVQSIVVGPPLHANPNEELTSPWVDHSMDATLSAPCRHFVNQDEVFGSTWSNFASARYSGSSNIGVRQSVAVYPDADTARRTFDALKTAARQCHAHPSPEALDAADTLTEPDTATLLIQYPDTVNGPGSVSIYALRGQVLIEVGAGHYSTDPRIAQTVLAVISKKIT</sequence>
<dbReference type="Pfam" id="PF14032">
    <property type="entry name" value="PknH_C"/>
    <property type="match status" value="1"/>
</dbReference>
<dbReference type="InterPro" id="IPR038232">
    <property type="entry name" value="PknH-like_Extracell_sf"/>
</dbReference>
<evidence type="ECO:0000313" key="4">
    <source>
        <dbReference type="Proteomes" id="UP000180043"/>
    </source>
</evidence>
<proteinExistence type="predicted"/>
<feature type="domain" description="PknH-like extracellular" evidence="2">
    <location>
        <begin position="27"/>
        <end position="192"/>
    </location>
</feature>
<evidence type="ECO:0000313" key="3">
    <source>
        <dbReference type="EMBL" id="OHU52367.1"/>
    </source>
</evidence>
<dbReference type="EMBL" id="MLIQ01000021">
    <property type="protein sequence ID" value="OHU52367.1"/>
    <property type="molecule type" value="Genomic_DNA"/>
</dbReference>
<evidence type="ECO:0000259" key="2">
    <source>
        <dbReference type="Pfam" id="PF14032"/>
    </source>
</evidence>
<feature type="chain" id="PRO_5010171030" description="PknH-like extracellular domain-containing protein" evidence="1">
    <location>
        <begin position="18"/>
        <end position="200"/>
    </location>
</feature>
<keyword evidence="1" id="KW-0732">Signal</keyword>
<accession>A0A1S1LQJ6</accession>
<feature type="signal peptide" evidence="1">
    <location>
        <begin position="1"/>
        <end position="17"/>
    </location>
</feature>
<dbReference type="Proteomes" id="UP000180043">
    <property type="component" value="Unassembled WGS sequence"/>
</dbReference>
<organism evidence="3 4">
    <name type="scientific">Mycobacteroides chelonae</name>
    <name type="common">Mycobacterium chelonae</name>
    <dbReference type="NCBI Taxonomy" id="1774"/>
    <lineage>
        <taxon>Bacteria</taxon>
        <taxon>Bacillati</taxon>
        <taxon>Actinomycetota</taxon>
        <taxon>Actinomycetes</taxon>
        <taxon>Mycobacteriales</taxon>
        <taxon>Mycobacteriaceae</taxon>
        <taxon>Mycobacteroides</taxon>
    </lineage>
</organism>
<name>A0A1S1LQJ6_MYCCH</name>
<dbReference type="Gene3D" id="3.40.1000.70">
    <property type="entry name" value="PknH-like extracellular domain"/>
    <property type="match status" value="1"/>
</dbReference>
<dbReference type="AlphaFoldDB" id="A0A1S1LQJ6"/>
<comment type="caution">
    <text evidence="3">The sequence shown here is derived from an EMBL/GenBank/DDBJ whole genome shotgun (WGS) entry which is preliminary data.</text>
</comment>
<evidence type="ECO:0000256" key="1">
    <source>
        <dbReference type="SAM" id="SignalP"/>
    </source>
</evidence>